<proteinExistence type="predicted"/>
<gene>
    <name evidence="1" type="ORF">PSTG_08313</name>
</gene>
<organism evidence="1 2">
    <name type="scientific">Puccinia striiformis f. sp. tritici PST-78</name>
    <dbReference type="NCBI Taxonomy" id="1165861"/>
    <lineage>
        <taxon>Eukaryota</taxon>
        <taxon>Fungi</taxon>
        <taxon>Dikarya</taxon>
        <taxon>Basidiomycota</taxon>
        <taxon>Pucciniomycotina</taxon>
        <taxon>Pucciniomycetes</taxon>
        <taxon>Pucciniales</taxon>
        <taxon>Pucciniaceae</taxon>
        <taxon>Puccinia</taxon>
    </lineage>
</organism>
<accession>A0A0L0VGM4</accession>
<comment type="caution">
    <text evidence="1">The sequence shown here is derived from an EMBL/GenBank/DDBJ whole genome shotgun (WGS) entry which is preliminary data.</text>
</comment>
<dbReference type="AlphaFoldDB" id="A0A0L0VGM4"/>
<evidence type="ECO:0000313" key="1">
    <source>
        <dbReference type="EMBL" id="KNE98393.1"/>
    </source>
</evidence>
<dbReference type="EMBL" id="AJIL01000057">
    <property type="protein sequence ID" value="KNE98393.1"/>
    <property type="molecule type" value="Genomic_DNA"/>
</dbReference>
<dbReference type="Proteomes" id="UP000054564">
    <property type="component" value="Unassembled WGS sequence"/>
</dbReference>
<reference evidence="2" key="1">
    <citation type="submission" date="2014-03" db="EMBL/GenBank/DDBJ databases">
        <title>The Genome Sequence of Puccinia striiformis f. sp. tritici PST-78.</title>
        <authorList>
            <consortium name="The Broad Institute Genome Sequencing Platform"/>
            <person name="Cuomo C."/>
            <person name="Hulbert S."/>
            <person name="Chen X."/>
            <person name="Walker B."/>
            <person name="Young S.K."/>
            <person name="Zeng Q."/>
            <person name="Gargeya S."/>
            <person name="Fitzgerald M."/>
            <person name="Haas B."/>
            <person name="Abouelleil A."/>
            <person name="Alvarado L."/>
            <person name="Arachchi H.M."/>
            <person name="Berlin A.M."/>
            <person name="Chapman S.B."/>
            <person name="Goldberg J."/>
            <person name="Griggs A."/>
            <person name="Gujja S."/>
            <person name="Hansen M."/>
            <person name="Howarth C."/>
            <person name="Imamovic A."/>
            <person name="Larimer J."/>
            <person name="McCowan C."/>
            <person name="Montmayeur A."/>
            <person name="Murphy C."/>
            <person name="Neiman D."/>
            <person name="Pearson M."/>
            <person name="Priest M."/>
            <person name="Roberts A."/>
            <person name="Saif S."/>
            <person name="Shea T."/>
            <person name="Sisk P."/>
            <person name="Sykes S."/>
            <person name="Wortman J."/>
            <person name="Nusbaum C."/>
            <person name="Birren B."/>
        </authorList>
    </citation>
    <scope>NUCLEOTIDE SEQUENCE [LARGE SCALE GENOMIC DNA]</scope>
    <source>
        <strain evidence="2">race PST-78</strain>
    </source>
</reference>
<sequence length="326" mass="37463">MAFTLFNVPAAQPHQLLYRQSSKVCNRQQSKSATQFFIACYLHQYCFLEVNQRQRFKQTGEGLFALHQNIQTGMKWWGPLSNVPEFSGERVNGILQKMKTNGIIGQIKGTVLREFCQTQRLNSQAPRWLLEIDEDKNNNESQAKPTRLVQVHPDIYMVILQKLQSEDPTLRHYQDLPHPDGSCVVTPYSNEEDTFGIESGLYISKTKQNRLVVYQKDGHTRYAWVTHVYSLPDFNNRILVAVKALADACTGDTIDICESFSQTLKDLELKVIQETSNRQLLDPGQVIAVCAYRHLPPWTFRYHPPLVVLRQMPHDLSPLLFPSSTK</sequence>
<name>A0A0L0VGM4_9BASI</name>
<keyword evidence="2" id="KW-1185">Reference proteome</keyword>
<evidence type="ECO:0000313" key="2">
    <source>
        <dbReference type="Proteomes" id="UP000054564"/>
    </source>
</evidence>
<protein>
    <submittedName>
        <fullName evidence="1">Uncharacterized protein</fullName>
    </submittedName>
</protein>